<reference evidence="8 9" key="1">
    <citation type="submission" date="2017-05" db="EMBL/GenBank/DDBJ databases">
        <title>Complete and WGS of Bordetella genogroups.</title>
        <authorList>
            <person name="Spilker T."/>
            <person name="LiPuma J."/>
        </authorList>
    </citation>
    <scope>NUCLEOTIDE SEQUENCE [LARGE SCALE GENOMIC DNA]</scope>
    <source>
        <strain evidence="8 9">AU17610</strain>
    </source>
</reference>
<evidence type="ECO:0000256" key="3">
    <source>
        <dbReference type="ARBA" id="ARBA00022692"/>
    </source>
</evidence>
<evidence type="ECO:0000313" key="8">
    <source>
        <dbReference type="EMBL" id="OZI32655.1"/>
    </source>
</evidence>
<keyword evidence="5 6" id="KW-0472">Membrane</keyword>
<dbReference type="PANTHER" id="PTHR42718:SF9">
    <property type="entry name" value="MAJOR FACILITATOR SUPERFAMILY MULTIDRUG TRANSPORTER MFSC"/>
    <property type="match status" value="1"/>
</dbReference>
<dbReference type="PROSITE" id="PS50850">
    <property type="entry name" value="MFS"/>
    <property type="match status" value="1"/>
</dbReference>
<proteinExistence type="predicted"/>
<dbReference type="GO" id="GO:0016020">
    <property type="term" value="C:membrane"/>
    <property type="evidence" value="ECO:0007669"/>
    <property type="project" value="UniProtKB-SubCell"/>
</dbReference>
<accession>A0A261S647</accession>
<organism evidence="8 9">
    <name type="scientific">Bordetella genomosp. 1</name>
    <dbReference type="NCBI Taxonomy" id="1395607"/>
    <lineage>
        <taxon>Bacteria</taxon>
        <taxon>Pseudomonadati</taxon>
        <taxon>Pseudomonadota</taxon>
        <taxon>Betaproteobacteria</taxon>
        <taxon>Burkholderiales</taxon>
        <taxon>Alcaligenaceae</taxon>
        <taxon>Bordetella</taxon>
    </lineage>
</organism>
<protein>
    <submittedName>
        <fullName evidence="8">MFS transporter</fullName>
    </submittedName>
</protein>
<feature type="transmembrane region" description="Helical" evidence="6">
    <location>
        <begin position="232"/>
        <end position="252"/>
    </location>
</feature>
<feature type="transmembrane region" description="Helical" evidence="6">
    <location>
        <begin position="310"/>
        <end position="331"/>
    </location>
</feature>
<dbReference type="Proteomes" id="UP000217005">
    <property type="component" value="Unassembled WGS sequence"/>
</dbReference>
<feature type="transmembrane region" description="Helical" evidence="6">
    <location>
        <begin position="429"/>
        <end position="448"/>
    </location>
</feature>
<dbReference type="SUPFAM" id="SSF103473">
    <property type="entry name" value="MFS general substrate transporter"/>
    <property type="match status" value="1"/>
</dbReference>
<dbReference type="Gene3D" id="1.20.1720.10">
    <property type="entry name" value="Multidrug resistance protein D"/>
    <property type="match status" value="1"/>
</dbReference>
<dbReference type="PANTHER" id="PTHR42718">
    <property type="entry name" value="MAJOR FACILITATOR SUPERFAMILY MULTIDRUG TRANSPORTER MFSC"/>
    <property type="match status" value="1"/>
</dbReference>
<sequence length="458" mass="46831">MRAMQQSRVAANGLDGARRRMAVLTCTLGVLFTVMDGVIAAVALPTIAQDLGVDAALSVWVVNAYQLAVVMALLPFAALGEIVGYRRVYLAGLCLFAFAALCSALAPSLLLLTVARALQGLAAAGVLSVNLALLRYSVPRELFGRAIGVNATVAALASTIAPIAASVILALGSWHWLFAIGVPGAAAAAALGWRALPHSDRRDVRVDGISALLSAATFGAGMLTIVNVSHGLGMVAVLLPLAVALACGTVLVRRLRHDAAPLLPLDLLRIPIFRLSVLTSLCSFCAQMLAFVGLPFYFQLVLGFNAVDAGLMLSPWPLMLACTATFAGRLADRHPAGVLGAAGMAILCVGMLALALLPTATSITSVLLPMALCGLGFGLFQPANNRAMIGAAPQTRSGAASGMLGTARLLGQSAGAAVVAFLLHAFGTAGALASVYVGAGFALLAALVSMSRIRTGSR</sequence>
<feature type="transmembrane region" description="Helical" evidence="6">
    <location>
        <begin position="88"/>
        <end position="111"/>
    </location>
</feature>
<name>A0A261S647_9BORD</name>
<feature type="transmembrane region" description="Helical" evidence="6">
    <location>
        <begin position="146"/>
        <end position="170"/>
    </location>
</feature>
<keyword evidence="3 6" id="KW-0812">Transmembrane</keyword>
<evidence type="ECO:0000256" key="2">
    <source>
        <dbReference type="ARBA" id="ARBA00022448"/>
    </source>
</evidence>
<evidence type="ECO:0000256" key="5">
    <source>
        <dbReference type="ARBA" id="ARBA00023136"/>
    </source>
</evidence>
<evidence type="ECO:0000259" key="7">
    <source>
        <dbReference type="PROSITE" id="PS50850"/>
    </source>
</evidence>
<feature type="transmembrane region" description="Helical" evidence="6">
    <location>
        <begin position="338"/>
        <end position="357"/>
    </location>
</feature>
<feature type="transmembrane region" description="Helical" evidence="6">
    <location>
        <begin position="176"/>
        <end position="196"/>
    </location>
</feature>
<dbReference type="PRINTS" id="PR01036">
    <property type="entry name" value="TCRTETB"/>
</dbReference>
<dbReference type="InterPro" id="IPR036259">
    <property type="entry name" value="MFS_trans_sf"/>
</dbReference>
<feature type="transmembrane region" description="Helical" evidence="6">
    <location>
        <begin position="363"/>
        <end position="380"/>
    </location>
</feature>
<feature type="transmembrane region" description="Helical" evidence="6">
    <location>
        <begin position="208"/>
        <end position="226"/>
    </location>
</feature>
<evidence type="ECO:0000256" key="1">
    <source>
        <dbReference type="ARBA" id="ARBA00004141"/>
    </source>
</evidence>
<dbReference type="Gene3D" id="1.20.1250.20">
    <property type="entry name" value="MFS general substrate transporter like domains"/>
    <property type="match status" value="1"/>
</dbReference>
<comment type="subcellular location">
    <subcellularLocation>
        <location evidence="1">Membrane</location>
        <topology evidence="1">Multi-pass membrane protein</topology>
    </subcellularLocation>
</comment>
<gene>
    <name evidence="8" type="ORF">CEG14_17245</name>
</gene>
<dbReference type="CDD" id="cd17321">
    <property type="entry name" value="MFS_MMR_MDR_like"/>
    <property type="match status" value="1"/>
</dbReference>
<feature type="transmembrane region" description="Helical" evidence="6">
    <location>
        <begin position="272"/>
        <end position="298"/>
    </location>
</feature>
<feature type="transmembrane region" description="Helical" evidence="6">
    <location>
        <begin position="401"/>
        <end position="423"/>
    </location>
</feature>
<evidence type="ECO:0000313" key="9">
    <source>
        <dbReference type="Proteomes" id="UP000217005"/>
    </source>
</evidence>
<dbReference type="AlphaFoldDB" id="A0A261S647"/>
<dbReference type="InterPro" id="IPR011701">
    <property type="entry name" value="MFS"/>
</dbReference>
<dbReference type="OrthoDB" id="9807274at2"/>
<keyword evidence="2" id="KW-0813">Transport</keyword>
<dbReference type="Pfam" id="PF07690">
    <property type="entry name" value="MFS_1"/>
    <property type="match status" value="1"/>
</dbReference>
<evidence type="ECO:0000256" key="4">
    <source>
        <dbReference type="ARBA" id="ARBA00022989"/>
    </source>
</evidence>
<feature type="transmembrane region" description="Helical" evidence="6">
    <location>
        <begin position="21"/>
        <end position="43"/>
    </location>
</feature>
<dbReference type="InterPro" id="IPR020846">
    <property type="entry name" value="MFS_dom"/>
</dbReference>
<feature type="transmembrane region" description="Helical" evidence="6">
    <location>
        <begin position="55"/>
        <end position="76"/>
    </location>
</feature>
<keyword evidence="4 6" id="KW-1133">Transmembrane helix</keyword>
<evidence type="ECO:0000256" key="6">
    <source>
        <dbReference type="SAM" id="Phobius"/>
    </source>
</evidence>
<dbReference type="EMBL" id="NEVL01000004">
    <property type="protein sequence ID" value="OZI32655.1"/>
    <property type="molecule type" value="Genomic_DNA"/>
</dbReference>
<feature type="domain" description="Major facilitator superfamily (MFS) profile" evidence="7">
    <location>
        <begin position="22"/>
        <end position="457"/>
    </location>
</feature>
<comment type="caution">
    <text evidence="8">The sequence shown here is derived from an EMBL/GenBank/DDBJ whole genome shotgun (WGS) entry which is preliminary data.</text>
</comment>
<feature type="transmembrane region" description="Helical" evidence="6">
    <location>
        <begin position="117"/>
        <end position="134"/>
    </location>
</feature>
<dbReference type="GO" id="GO:0022857">
    <property type="term" value="F:transmembrane transporter activity"/>
    <property type="evidence" value="ECO:0007669"/>
    <property type="project" value="InterPro"/>
</dbReference>